<dbReference type="AlphaFoldDB" id="A0A1S3G509"/>
<evidence type="ECO:0000256" key="6">
    <source>
        <dbReference type="ARBA" id="ARBA00022989"/>
    </source>
</evidence>
<comment type="similarity">
    <text evidence="2 11">Belongs to the G-protein coupled receptor 1 family.</text>
</comment>
<reference evidence="13" key="1">
    <citation type="submission" date="2025-08" db="UniProtKB">
        <authorList>
            <consortium name="RefSeq"/>
        </authorList>
    </citation>
    <scope>IDENTIFICATION</scope>
    <source>
        <tissue evidence="13">Kidney</tissue>
    </source>
</reference>
<evidence type="ECO:0000256" key="11">
    <source>
        <dbReference type="RuleBase" id="RU364061"/>
    </source>
</evidence>
<feature type="transmembrane region" description="Helical" evidence="11">
    <location>
        <begin position="152"/>
        <end position="173"/>
    </location>
</feature>
<evidence type="ECO:0000256" key="4">
    <source>
        <dbReference type="ARBA" id="ARBA00022507"/>
    </source>
</evidence>
<feature type="transmembrane region" description="Helical" evidence="11">
    <location>
        <begin position="102"/>
        <end position="127"/>
    </location>
</feature>
<keyword evidence="4 11" id="KW-0589">Pheromone response</keyword>
<accession>A0A1S3G509</accession>
<keyword evidence="12" id="KW-1185">Reference proteome</keyword>
<keyword evidence="10 11" id="KW-0807">Transducer</keyword>
<keyword evidence="9 11" id="KW-0675">Receptor</keyword>
<evidence type="ECO:0000256" key="10">
    <source>
        <dbReference type="ARBA" id="ARBA00023224"/>
    </source>
</evidence>
<keyword evidence="8 11" id="KW-0472">Membrane</keyword>
<dbReference type="InParanoid" id="A0A1S3G509"/>
<sequence length="175" mass="19476">MEMGVGFLTQTAAGILGNSSLFSFHSYTLLTGQQMKPTDPIHHHLVFANNLVVLSRGIPQTMAGLGWKYFLDEAGCKVVLYFHRVARGVSLNATCLLSGFQVALFSSIDVMCLLFMMWASGSMVLVLHRHKEMFWHIHSPISSQRPSHQARATSTILALVSMFVFFYCLSAIFTV</sequence>
<dbReference type="GO" id="GO:0005886">
    <property type="term" value="C:plasma membrane"/>
    <property type="evidence" value="ECO:0007669"/>
    <property type="project" value="UniProtKB-SubCell"/>
</dbReference>
<evidence type="ECO:0000256" key="9">
    <source>
        <dbReference type="ARBA" id="ARBA00023170"/>
    </source>
</evidence>
<dbReference type="SUPFAM" id="SSF81321">
    <property type="entry name" value="Family A G protein-coupled receptor-like"/>
    <property type="match status" value="1"/>
</dbReference>
<dbReference type="GO" id="GO:0016503">
    <property type="term" value="F:pheromone receptor activity"/>
    <property type="evidence" value="ECO:0007669"/>
    <property type="project" value="InterPro"/>
</dbReference>
<keyword evidence="3 11" id="KW-1003">Cell membrane</keyword>
<comment type="caution">
    <text evidence="11">Lacks conserved residue(s) required for the propagation of feature annotation.</text>
</comment>
<evidence type="ECO:0000313" key="13">
    <source>
        <dbReference type="RefSeq" id="XP_012883107.1"/>
    </source>
</evidence>
<dbReference type="PANTHER" id="PTHR24062">
    <property type="entry name" value="VOMERONASAL TYPE-1 RECEPTOR"/>
    <property type="match status" value="1"/>
</dbReference>
<organism evidence="12 13">
    <name type="scientific">Dipodomys ordii</name>
    <name type="common">Ord's kangaroo rat</name>
    <dbReference type="NCBI Taxonomy" id="10020"/>
    <lineage>
        <taxon>Eukaryota</taxon>
        <taxon>Metazoa</taxon>
        <taxon>Chordata</taxon>
        <taxon>Craniata</taxon>
        <taxon>Vertebrata</taxon>
        <taxon>Euteleostomi</taxon>
        <taxon>Mammalia</taxon>
        <taxon>Eutheria</taxon>
        <taxon>Euarchontoglires</taxon>
        <taxon>Glires</taxon>
        <taxon>Rodentia</taxon>
        <taxon>Castorimorpha</taxon>
        <taxon>Heteromyidae</taxon>
        <taxon>Dipodomyinae</taxon>
        <taxon>Dipodomys</taxon>
    </lineage>
</organism>
<evidence type="ECO:0000256" key="2">
    <source>
        <dbReference type="ARBA" id="ARBA00010663"/>
    </source>
</evidence>
<dbReference type="OrthoDB" id="9606139at2759"/>
<evidence type="ECO:0000256" key="5">
    <source>
        <dbReference type="ARBA" id="ARBA00022692"/>
    </source>
</evidence>
<keyword evidence="5 11" id="KW-0812">Transmembrane</keyword>
<dbReference type="InterPro" id="IPR004072">
    <property type="entry name" value="Vmron_rcpt_1"/>
</dbReference>
<keyword evidence="6 11" id="KW-1133">Transmembrane helix</keyword>
<evidence type="ECO:0000313" key="12">
    <source>
        <dbReference type="Proteomes" id="UP000081671"/>
    </source>
</evidence>
<keyword evidence="7 11" id="KW-0297">G-protein coupled receptor</keyword>
<dbReference type="GeneID" id="105994240"/>
<dbReference type="RefSeq" id="XP_012883107.1">
    <property type="nucleotide sequence ID" value="XM_013027653.1"/>
</dbReference>
<evidence type="ECO:0000256" key="3">
    <source>
        <dbReference type="ARBA" id="ARBA00022475"/>
    </source>
</evidence>
<proteinExistence type="inferred from homology"/>
<dbReference type="Proteomes" id="UP000081671">
    <property type="component" value="Unplaced"/>
</dbReference>
<evidence type="ECO:0000256" key="8">
    <source>
        <dbReference type="ARBA" id="ARBA00023136"/>
    </source>
</evidence>
<comment type="subcellular location">
    <subcellularLocation>
        <location evidence="1 11">Cell membrane</location>
        <topology evidence="1 11">Multi-pass membrane protein</topology>
    </subcellularLocation>
</comment>
<protein>
    <recommendedName>
        <fullName evidence="11">Vomeronasal type-1 receptor</fullName>
    </recommendedName>
</protein>
<dbReference type="GO" id="GO:0019236">
    <property type="term" value="P:response to pheromone"/>
    <property type="evidence" value="ECO:0007669"/>
    <property type="project" value="UniProtKB-KW"/>
</dbReference>
<dbReference type="KEGG" id="dord:105994240"/>
<dbReference type="Pfam" id="PF03402">
    <property type="entry name" value="V1R"/>
    <property type="match status" value="1"/>
</dbReference>
<evidence type="ECO:0000256" key="1">
    <source>
        <dbReference type="ARBA" id="ARBA00004651"/>
    </source>
</evidence>
<evidence type="ECO:0000256" key="7">
    <source>
        <dbReference type="ARBA" id="ARBA00023040"/>
    </source>
</evidence>
<name>A0A1S3G509_DIPOR</name>
<gene>
    <name evidence="13" type="primary">LOC105994240</name>
</gene>